<sequence length="140" mass="15794">MRRSSSKRCRASGLLCTQAVYMTLIASGGSALWRVIERDIYTSFTHRVAMTRRSASLSRPQRVRVSRPNEADGGCVIPRKSIGQTSAIFSTNHHHHDQSFAMLRYFSFSICDNRRSTSFFSVKFLVLLKVSNSASNDERA</sequence>
<gene>
    <name evidence="2" type="ORF">ARMSODRAFT_131904</name>
</gene>
<keyword evidence="1" id="KW-0472">Membrane</keyword>
<evidence type="ECO:0000256" key="1">
    <source>
        <dbReference type="SAM" id="Phobius"/>
    </source>
</evidence>
<reference evidence="3" key="1">
    <citation type="journal article" date="2017" name="Nat. Ecol. Evol.">
        <title>Genome expansion and lineage-specific genetic innovations in the forest pathogenic fungi Armillaria.</title>
        <authorList>
            <person name="Sipos G."/>
            <person name="Prasanna A.N."/>
            <person name="Walter M.C."/>
            <person name="O'Connor E."/>
            <person name="Balint B."/>
            <person name="Krizsan K."/>
            <person name="Kiss B."/>
            <person name="Hess J."/>
            <person name="Varga T."/>
            <person name="Slot J."/>
            <person name="Riley R."/>
            <person name="Boka B."/>
            <person name="Rigling D."/>
            <person name="Barry K."/>
            <person name="Lee J."/>
            <person name="Mihaltcheva S."/>
            <person name="LaButti K."/>
            <person name="Lipzen A."/>
            <person name="Waldron R."/>
            <person name="Moloney N.M."/>
            <person name="Sperisen C."/>
            <person name="Kredics L."/>
            <person name="Vagvoelgyi C."/>
            <person name="Patrignani A."/>
            <person name="Fitzpatrick D."/>
            <person name="Nagy I."/>
            <person name="Doyle S."/>
            <person name="Anderson J.B."/>
            <person name="Grigoriev I.V."/>
            <person name="Gueldener U."/>
            <person name="Muensterkoetter M."/>
            <person name="Nagy L.G."/>
        </authorList>
    </citation>
    <scope>NUCLEOTIDE SEQUENCE [LARGE SCALE GENOMIC DNA]</scope>
    <source>
        <strain evidence="3">28-4</strain>
    </source>
</reference>
<keyword evidence="1" id="KW-0812">Transmembrane</keyword>
<protein>
    <submittedName>
        <fullName evidence="2">Uncharacterized protein</fullName>
    </submittedName>
</protein>
<name>A0A2H3BKR8_9AGAR</name>
<keyword evidence="3" id="KW-1185">Reference proteome</keyword>
<evidence type="ECO:0000313" key="2">
    <source>
        <dbReference type="EMBL" id="PBK70260.1"/>
    </source>
</evidence>
<evidence type="ECO:0000313" key="3">
    <source>
        <dbReference type="Proteomes" id="UP000218334"/>
    </source>
</evidence>
<dbReference type="EMBL" id="KZ293427">
    <property type="protein sequence ID" value="PBK70260.1"/>
    <property type="molecule type" value="Genomic_DNA"/>
</dbReference>
<dbReference type="AlphaFoldDB" id="A0A2H3BKR8"/>
<proteinExistence type="predicted"/>
<accession>A0A2H3BKR8</accession>
<organism evidence="2 3">
    <name type="scientific">Armillaria solidipes</name>
    <dbReference type="NCBI Taxonomy" id="1076256"/>
    <lineage>
        <taxon>Eukaryota</taxon>
        <taxon>Fungi</taxon>
        <taxon>Dikarya</taxon>
        <taxon>Basidiomycota</taxon>
        <taxon>Agaricomycotina</taxon>
        <taxon>Agaricomycetes</taxon>
        <taxon>Agaricomycetidae</taxon>
        <taxon>Agaricales</taxon>
        <taxon>Marasmiineae</taxon>
        <taxon>Physalacriaceae</taxon>
        <taxon>Armillaria</taxon>
    </lineage>
</organism>
<feature type="transmembrane region" description="Helical" evidence="1">
    <location>
        <begin position="12"/>
        <end position="33"/>
    </location>
</feature>
<keyword evidence="1" id="KW-1133">Transmembrane helix</keyword>
<dbReference type="Proteomes" id="UP000218334">
    <property type="component" value="Unassembled WGS sequence"/>
</dbReference>